<organism evidence="2">
    <name type="scientific">Medioppia subpectinata</name>
    <dbReference type="NCBI Taxonomy" id="1979941"/>
    <lineage>
        <taxon>Eukaryota</taxon>
        <taxon>Metazoa</taxon>
        <taxon>Ecdysozoa</taxon>
        <taxon>Arthropoda</taxon>
        <taxon>Chelicerata</taxon>
        <taxon>Arachnida</taxon>
        <taxon>Acari</taxon>
        <taxon>Acariformes</taxon>
        <taxon>Sarcoptiformes</taxon>
        <taxon>Oribatida</taxon>
        <taxon>Brachypylina</taxon>
        <taxon>Oppioidea</taxon>
        <taxon>Oppiidae</taxon>
        <taxon>Medioppia</taxon>
    </lineage>
</organism>
<protein>
    <submittedName>
        <fullName evidence="2">Uncharacterized protein</fullName>
    </submittedName>
</protein>
<proteinExistence type="predicted"/>
<name>A0A7R9Q657_9ACAR</name>
<dbReference type="Proteomes" id="UP000759131">
    <property type="component" value="Unassembled WGS sequence"/>
</dbReference>
<sequence>MFKKLKEKIESVATDMSDNGADSDRTPGDRDVATIGRNLLSKTMANIGWGADGYKSDDSTASNGVAVVKHSVIDGTDHDMITFNDSVGADNGLKNSVNTNPTDVKELRRELADLHNHNKKLGSRVREVDVENHVLNRQITDVNEE</sequence>
<dbReference type="AlphaFoldDB" id="A0A7R9Q657"/>
<dbReference type="EMBL" id="CAJPIZ010013319">
    <property type="protein sequence ID" value="CAG2114198.1"/>
    <property type="molecule type" value="Genomic_DNA"/>
</dbReference>
<gene>
    <name evidence="2" type="ORF">OSB1V03_LOCUS14164</name>
</gene>
<feature type="region of interest" description="Disordered" evidence="1">
    <location>
        <begin position="12"/>
        <end position="31"/>
    </location>
</feature>
<feature type="non-terminal residue" evidence="2">
    <location>
        <position position="145"/>
    </location>
</feature>
<keyword evidence="3" id="KW-1185">Reference proteome</keyword>
<evidence type="ECO:0000313" key="3">
    <source>
        <dbReference type="Proteomes" id="UP000759131"/>
    </source>
</evidence>
<feature type="compositionally biased region" description="Basic and acidic residues" evidence="1">
    <location>
        <begin position="22"/>
        <end position="31"/>
    </location>
</feature>
<reference evidence="2" key="1">
    <citation type="submission" date="2020-11" db="EMBL/GenBank/DDBJ databases">
        <authorList>
            <person name="Tran Van P."/>
        </authorList>
    </citation>
    <scope>NUCLEOTIDE SEQUENCE</scope>
</reference>
<accession>A0A7R9Q657</accession>
<dbReference type="EMBL" id="OC867894">
    <property type="protein sequence ID" value="CAD7633768.1"/>
    <property type="molecule type" value="Genomic_DNA"/>
</dbReference>
<evidence type="ECO:0000313" key="2">
    <source>
        <dbReference type="EMBL" id="CAD7633768.1"/>
    </source>
</evidence>
<evidence type="ECO:0000256" key="1">
    <source>
        <dbReference type="SAM" id="MobiDB-lite"/>
    </source>
</evidence>